<dbReference type="Proteomes" id="UP000236630">
    <property type="component" value="Unassembled WGS sequence"/>
</dbReference>
<feature type="domain" description="Thioredoxin" evidence="4">
    <location>
        <begin position="630"/>
        <end position="714"/>
    </location>
</feature>
<dbReference type="SMART" id="SM00028">
    <property type="entry name" value="TPR"/>
    <property type="match status" value="8"/>
</dbReference>
<keyword evidence="2" id="KW-0175">Coiled coil</keyword>
<keyword evidence="6" id="KW-1185">Reference proteome</keyword>
<dbReference type="Pfam" id="PF13432">
    <property type="entry name" value="TPR_16"/>
    <property type="match status" value="2"/>
</dbReference>
<evidence type="ECO:0000259" key="4">
    <source>
        <dbReference type="Pfam" id="PF00085"/>
    </source>
</evidence>
<keyword evidence="1" id="KW-0802">TPR repeat</keyword>
<accession>A0A2H5NN79</accession>
<dbReference type="InterPro" id="IPR013766">
    <property type="entry name" value="Thioredoxin_domain"/>
</dbReference>
<feature type="compositionally biased region" description="Basic and acidic residues" evidence="3">
    <location>
        <begin position="52"/>
        <end position="62"/>
    </location>
</feature>
<dbReference type="InterPro" id="IPR036249">
    <property type="entry name" value="Thioredoxin-like_sf"/>
</dbReference>
<comment type="caution">
    <text evidence="5">The sequence shown here is derived from an EMBL/GenBank/DDBJ whole genome shotgun (WGS) entry which is preliminary data.</text>
</comment>
<feature type="coiled-coil region" evidence="2">
    <location>
        <begin position="560"/>
        <end position="587"/>
    </location>
</feature>
<feature type="repeat" description="TPR" evidence="1">
    <location>
        <begin position="447"/>
        <end position="480"/>
    </location>
</feature>
<sequence>MAEVANCSMERGLGCGFIGRIFSRRSFWSAKKSLPSPPTEGSNNDLKLPISDNHKKPPAENSKKRRSSSAENVLIGTANVAKPSPKPNQTLPRRTSSEPPRLSTSQQKRHNRRSSDAARSSTSSSTSSGLTNASKIQDDKRKLSKYPTCNSLELSTVVITSDYQQTNDGKGLVRATSSNITPSGQLGNLKQLGTGNILGNHCPNATVKTFDYLYKNLQDVPKQRYGESRLGRNGVMGNIVKQPSGEFPQCISSLNKLDPEELNFMGNEAYNKARFEDALALYDRAIAINSSKATYRSNKSAALIGLGRLIEALVECKEAIRIDPCYHRAHHRLAMLYFRLGEAEKAVSHYKKSSSLANQKDIAKAEALHKHLTKCNEARELKRWNDLLKETQNVISFGADSAPQVYALQAEALLRLQRHQEAHDSYNKSPKFCLEYFTKLFGLAGGAYLLIVRAQVYIAAGRFEDAVKTAQDAAQIDPNNKEVIKGVKMAKAMASARLRGNLLFKASKYKEACYAYSEGLEHEAYNSVLLCNRAACRSKLGQYEKAVEDCTAALIVMPSYSKARLRRADCNAKLERLEAAIQDYEMLIREIPGNEEVGRALFEAQVQLKKQRGEDVKDMKFGSNLVFVSSNERFRHFVTSPGMAVVLFCSKAEHKQVLQLMEQVCKRFPSVNFLKVEVEDHPYIAKSEGVSSIPAFKIYKNGSRVKEIPGHQCELLEKSVKLYSS</sequence>
<dbReference type="PANTHER" id="PTHR46050:SF18">
    <property type="entry name" value="TETRATRICOPEPTIDE REPEAT (TPR)-LIKE SUPERFAMILY PROTEIN"/>
    <property type="match status" value="1"/>
</dbReference>
<evidence type="ECO:0000313" key="6">
    <source>
        <dbReference type="Proteomes" id="UP000236630"/>
    </source>
</evidence>
<dbReference type="InterPro" id="IPR044534">
    <property type="entry name" value="TTL1-4"/>
</dbReference>
<dbReference type="CDD" id="cd02947">
    <property type="entry name" value="TRX_family"/>
    <property type="match status" value="1"/>
</dbReference>
<name>A0A2H5NN79_CITUN</name>
<dbReference type="AlphaFoldDB" id="A0A2H5NN79"/>
<dbReference type="Gene3D" id="1.25.40.10">
    <property type="entry name" value="Tetratricopeptide repeat domain"/>
    <property type="match status" value="1"/>
</dbReference>
<dbReference type="EMBL" id="BDQV01000014">
    <property type="protein sequence ID" value="GAY41633.1"/>
    <property type="molecule type" value="Genomic_DNA"/>
</dbReference>
<dbReference type="Gene3D" id="3.40.30.10">
    <property type="entry name" value="Glutaredoxin"/>
    <property type="match status" value="1"/>
</dbReference>
<dbReference type="SUPFAM" id="SSF52833">
    <property type="entry name" value="Thioredoxin-like"/>
    <property type="match status" value="1"/>
</dbReference>
<feature type="repeat" description="TPR" evidence="1">
    <location>
        <begin position="327"/>
        <end position="360"/>
    </location>
</feature>
<dbReference type="InterPro" id="IPR011990">
    <property type="entry name" value="TPR-like_helical_dom_sf"/>
</dbReference>
<reference evidence="5 6" key="1">
    <citation type="journal article" date="2017" name="Front. Genet.">
        <title>Draft sequencing of the heterozygous diploid genome of Satsuma (Citrus unshiu Marc.) using a hybrid assembly approach.</title>
        <authorList>
            <person name="Shimizu T."/>
            <person name="Tanizawa Y."/>
            <person name="Mochizuki T."/>
            <person name="Nagasaki H."/>
            <person name="Yoshioka T."/>
            <person name="Toyoda A."/>
            <person name="Fujiyama A."/>
            <person name="Kaminuma E."/>
            <person name="Nakamura Y."/>
        </authorList>
    </citation>
    <scope>NUCLEOTIDE SEQUENCE [LARGE SCALE GENOMIC DNA]</scope>
    <source>
        <strain evidence="6">cv. Miyagawa wase</strain>
    </source>
</reference>
<organism evidence="5 6">
    <name type="scientific">Citrus unshiu</name>
    <name type="common">Satsuma mandarin</name>
    <name type="synonym">Citrus nobilis var. unshiu</name>
    <dbReference type="NCBI Taxonomy" id="55188"/>
    <lineage>
        <taxon>Eukaryota</taxon>
        <taxon>Viridiplantae</taxon>
        <taxon>Streptophyta</taxon>
        <taxon>Embryophyta</taxon>
        <taxon>Tracheophyta</taxon>
        <taxon>Spermatophyta</taxon>
        <taxon>Magnoliopsida</taxon>
        <taxon>eudicotyledons</taxon>
        <taxon>Gunneridae</taxon>
        <taxon>Pentapetalae</taxon>
        <taxon>rosids</taxon>
        <taxon>malvids</taxon>
        <taxon>Sapindales</taxon>
        <taxon>Rutaceae</taxon>
        <taxon>Aurantioideae</taxon>
        <taxon>Citrus</taxon>
    </lineage>
</organism>
<dbReference type="GO" id="GO:0005737">
    <property type="term" value="C:cytoplasm"/>
    <property type="evidence" value="ECO:0007669"/>
    <property type="project" value="TreeGrafter"/>
</dbReference>
<dbReference type="STRING" id="55188.A0A2H5NN79"/>
<dbReference type="PROSITE" id="PS50005">
    <property type="entry name" value="TPR"/>
    <property type="match status" value="2"/>
</dbReference>
<evidence type="ECO:0000256" key="2">
    <source>
        <dbReference type="SAM" id="Coils"/>
    </source>
</evidence>
<gene>
    <name evidence="5" type="ORF">CUMW_060940</name>
</gene>
<dbReference type="GO" id="GO:0006950">
    <property type="term" value="P:response to stress"/>
    <property type="evidence" value="ECO:0007669"/>
    <property type="project" value="UniProtKB-ARBA"/>
</dbReference>
<evidence type="ECO:0000256" key="1">
    <source>
        <dbReference type="PROSITE-ProRule" id="PRU00339"/>
    </source>
</evidence>
<proteinExistence type="predicted"/>
<evidence type="ECO:0000256" key="3">
    <source>
        <dbReference type="SAM" id="MobiDB-lite"/>
    </source>
</evidence>
<protein>
    <recommendedName>
        <fullName evidence="4">Thioredoxin domain-containing protein</fullName>
    </recommendedName>
</protein>
<feature type="compositionally biased region" description="Polar residues" evidence="3">
    <location>
        <begin position="87"/>
        <end position="106"/>
    </location>
</feature>
<dbReference type="Pfam" id="PF00085">
    <property type="entry name" value="Thioredoxin"/>
    <property type="match status" value="1"/>
</dbReference>
<dbReference type="SUPFAM" id="SSF48452">
    <property type="entry name" value="TPR-like"/>
    <property type="match status" value="2"/>
</dbReference>
<feature type="region of interest" description="Disordered" evidence="3">
    <location>
        <begin position="30"/>
        <end position="142"/>
    </location>
</feature>
<dbReference type="Pfam" id="PF13181">
    <property type="entry name" value="TPR_8"/>
    <property type="match status" value="2"/>
</dbReference>
<evidence type="ECO:0000313" key="5">
    <source>
        <dbReference type="EMBL" id="GAY41633.1"/>
    </source>
</evidence>
<dbReference type="InterPro" id="IPR019734">
    <property type="entry name" value="TPR_rpt"/>
</dbReference>
<dbReference type="PANTHER" id="PTHR46050">
    <property type="entry name" value="TPR REPEAT-CONTAINING THIOREDOXIN"/>
    <property type="match status" value="1"/>
</dbReference>
<feature type="compositionally biased region" description="Low complexity" evidence="3">
    <location>
        <begin position="117"/>
        <end position="134"/>
    </location>
</feature>